<dbReference type="InterPro" id="IPR044528">
    <property type="entry name" value="POD-like_MBL-fold"/>
</dbReference>
<dbReference type="PANTHER" id="PTHR43084:SF7">
    <property type="entry name" value="BETA-LACTAMASE DOMAIN PROTEIN"/>
    <property type="match status" value="1"/>
</dbReference>
<dbReference type="Pfam" id="PF00753">
    <property type="entry name" value="Lactamase_B"/>
    <property type="match status" value="1"/>
</dbReference>
<proteinExistence type="predicted"/>
<keyword evidence="3" id="KW-1185">Reference proteome</keyword>
<feature type="domain" description="Metallo-beta-lactamase" evidence="1">
    <location>
        <begin position="12"/>
        <end position="180"/>
    </location>
</feature>
<dbReference type="PANTHER" id="PTHR43084">
    <property type="entry name" value="PERSULFIDE DIOXYGENASE ETHE1"/>
    <property type="match status" value="1"/>
</dbReference>
<protein>
    <submittedName>
        <fullName evidence="2">MBL fold metallo-hydrolase</fullName>
    </submittedName>
</protein>
<name>A0ABS9DYW3_9PROT</name>
<comment type="caution">
    <text evidence="2">The sequence shown here is derived from an EMBL/GenBank/DDBJ whole genome shotgun (WGS) entry which is preliminary data.</text>
</comment>
<dbReference type="InterPro" id="IPR036866">
    <property type="entry name" value="RibonucZ/Hydroxyglut_hydro"/>
</dbReference>
<gene>
    <name evidence="2" type="ORF">L2A60_14800</name>
</gene>
<evidence type="ECO:0000313" key="3">
    <source>
        <dbReference type="Proteomes" id="UP001521209"/>
    </source>
</evidence>
<dbReference type="RefSeq" id="WP_235705241.1">
    <property type="nucleotide sequence ID" value="NZ_JAKGBZ010000034.1"/>
</dbReference>
<dbReference type="EMBL" id="JAKGBZ010000034">
    <property type="protein sequence ID" value="MCF3947947.1"/>
    <property type="molecule type" value="Genomic_DNA"/>
</dbReference>
<accession>A0ABS9DYW3</accession>
<sequence length="247" mass="26366">MILRQFHHQDPVAVSYLLGCAGRGAGAAVDPLFPIEPYLQAAEFSATPLRWVIDTHLHADHRSAGRALAEAAGADYVLHESAMTGFAFHGVADGDRLSLGNVVLDVLHAPGHTPEHLCLLVTDRTRAGEPWFVLTGHTLMVGDVGRTELASDAATGARNLFRSLARLKVLPEYLEILPGAFAGSVCGRGLSGKPSSTIGFELRHNRAFAMTDEAAFIRFMVDDIPPPPENAAANRAVNAGLMTKVAE</sequence>
<dbReference type="Proteomes" id="UP001521209">
    <property type="component" value="Unassembled WGS sequence"/>
</dbReference>
<dbReference type="SMART" id="SM00849">
    <property type="entry name" value="Lactamase_B"/>
    <property type="match status" value="1"/>
</dbReference>
<dbReference type="InterPro" id="IPR051682">
    <property type="entry name" value="Mito_Persulfide_Diox"/>
</dbReference>
<dbReference type="CDD" id="cd07724">
    <property type="entry name" value="POD-like_MBL-fold"/>
    <property type="match status" value="1"/>
</dbReference>
<organism evidence="2 3">
    <name type="scientific">Acidiphilium iwatense</name>
    <dbReference type="NCBI Taxonomy" id="768198"/>
    <lineage>
        <taxon>Bacteria</taxon>
        <taxon>Pseudomonadati</taxon>
        <taxon>Pseudomonadota</taxon>
        <taxon>Alphaproteobacteria</taxon>
        <taxon>Acetobacterales</taxon>
        <taxon>Acidocellaceae</taxon>
        <taxon>Acidiphilium</taxon>
    </lineage>
</organism>
<dbReference type="InterPro" id="IPR001279">
    <property type="entry name" value="Metallo-B-lactamas"/>
</dbReference>
<evidence type="ECO:0000313" key="2">
    <source>
        <dbReference type="EMBL" id="MCF3947947.1"/>
    </source>
</evidence>
<reference evidence="2 3" key="1">
    <citation type="submission" date="2022-01" db="EMBL/GenBank/DDBJ databases">
        <authorList>
            <person name="Won M."/>
            <person name="Kim S.-J."/>
            <person name="Kwon S.-W."/>
        </authorList>
    </citation>
    <scope>NUCLEOTIDE SEQUENCE [LARGE SCALE GENOMIC DNA]</scope>
    <source>
        <strain evidence="2 3">KCTC 23505</strain>
    </source>
</reference>
<dbReference type="SUPFAM" id="SSF56281">
    <property type="entry name" value="Metallo-hydrolase/oxidoreductase"/>
    <property type="match status" value="1"/>
</dbReference>
<evidence type="ECO:0000259" key="1">
    <source>
        <dbReference type="SMART" id="SM00849"/>
    </source>
</evidence>
<dbReference type="Gene3D" id="3.60.15.10">
    <property type="entry name" value="Ribonuclease Z/Hydroxyacylglutathione hydrolase-like"/>
    <property type="match status" value="1"/>
</dbReference>